<comment type="caution">
    <text evidence="1">The sequence shown here is derived from an EMBL/GenBank/DDBJ whole genome shotgun (WGS) entry which is preliminary data.</text>
</comment>
<dbReference type="Pfam" id="PF05380">
    <property type="entry name" value="Peptidase_A17"/>
    <property type="match status" value="1"/>
</dbReference>
<dbReference type="InterPro" id="IPR008042">
    <property type="entry name" value="Retrotrans_Pao"/>
</dbReference>
<keyword evidence="2" id="KW-1185">Reference proteome</keyword>
<name>A0A8X6QW16_NEPPI</name>
<dbReference type="PANTHER" id="PTHR22955">
    <property type="entry name" value="RETROTRANSPOSON"/>
    <property type="match status" value="1"/>
</dbReference>
<proteinExistence type="predicted"/>
<dbReference type="OrthoDB" id="6427388at2759"/>
<gene>
    <name evidence="1" type="primary">AVEN_268405_1</name>
    <name evidence="1" type="ORF">NPIL_490841</name>
</gene>
<reference evidence="1" key="1">
    <citation type="submission" date="2020-08" db="EMBL/GenBank/DDBJ databases">
        <title>Multicomponent nature underlies the extraordinary mechanical properties of spider dragline silk.</title>
        <authorList>
            <person name="Kono N."/>
            <person name="Nakamura H."/>
            <person name="Mori M."/>
            <person name="Yoshida Y."/>
            <person name="Ohtoshi R."/>
            <person name="Malay A.D."/>
            <person name="Moran D.A.P."/>
            <person name="Tomita M."/>
            <person name="Numata K."/>
            <person name="Arakawa K."/>
        </authorList>
    </citation>
    <scope>NUCLEOTIDE SEQUENCE</scope>
</reference>
<accession>A0A8X6QW16</accession>
<dbReference type="Proteomes" id="UP000887013">
    <property type="component" value="Unassembled WGS sequence"/>
</dbReference>
<evidence type="ECO:0000313" key="1">
    <source>
        <dbReference type="EMBL" id="GFU34459.1"/>
    </source>
</evidence>
<dbReference type="PANTHER" id="PTHR22955:SF77">
    <property type="entry name" value="ASPARTIC PUTATIVE DOMAIN-CONTAINING PROTEIN-RELATED"/>
    <property type="match status" value="1"/>
</dbReference>
<evidence type="ECO:0000313" key="2">
    <source>
        <dbReference type="Proteomes" id="UP000887013"/>
    </source>
</evidence>
<sequence>MIIDSCAGDSSEVQIYTSSDAGQRAYGAAIFLRVKHKDRIRVGLLTFKSLVAPLKKLSLPGLELMGALLAAHLIKEVKKIIVRKCPTTVFFWKDSQITLYWIKVPSYKWKPFVANRVREIQSLTDPNSWLHCSGKENPANLLTRRISVETLATKWWNGPLFLSQTNFLTNKLDDAIPV</sequence>
<protein>
    <submittedName>
        <fullName evidence="1">Uncharacterized protein</fullName>
    </submittedName>
</protein>
<dbReference type="AlphaFoldDB" id="A0A8X6QW16"/>
<organism evidence="1 2">
    <name type="scientific">Nephila pilipes</name>
    <name type="common">Giant wood spider</name>
    <name type="synonym">Nephila maculata</name>
    <dbReference type="NCBI Taxonomy" id="299642"/>
    <lineage>
        <taxon>Eukaryota</taxon>
        <taxon>Metazoa</taxon>
        <taxon>Ecdysozoa</taxon>
        <taxon>Arthropoda</taxon>
        <taxon>Chelicerata</taxon>
        <taxon>Arachnida</taxon>
        <taxon>Araneae</taxon>
        <taxon>Araneomorphae</taxon>
        <taxon>Entelegynae</taxon>
        <taxon>Araneoidea</taxon>
        <taxon>Nephilidae</taxon>
        <taxon>Nephila</taxon>
    </lineage>
</organism>
<dbReference type="EMBL" id="BMAW01034257">
    <property type="protein sequence ID" value="GFU34459.1"/>
    <property type="molecule type" value="Genomic_DNA"/>
</dbReference>